<dbReference type="PROSITE" id="PS50113">
    <property type="entry name" value="PAC"/>
    <property type="match status" value="2"/>
</dbReference>
<proteinExistence type="predicted"/>
<dbReference type="SMART" id="SM00086">
    <property type="entry name" value="PAC"/>
    <property type="match status" value="3"/>
</dbReference>
<dbReference type="SMART" id="SM00091">
    <property type="entry name" value="PAS"/>
    <property type="match status" value="4"/>
</dbReference>
<dbReference type="Gene3D" id="3.30.450.20">
    <property type="entry name" value="PAS domain"/>
    <property type="match status" value="4"/>
</dbReference>
<evidence type="ECO:0000313" key="5">
    <source>
        <dbReference type="EMBL" id="TRW90727.1"/>
    </source>
</evidence>
<feature type="domain" description="PAS" evidence="3">
    <location>
        <begin position="373"/>
        <end position="426"/>
    </location>
</feature>
<dbReference type="CDD" id="cd00130">
    <property type="entry name" value="PAS"/>
    <property type="match status" value="4"/>
</dbReference>
<feature type="domain" description="PAC" evidence="4">
    <location>
        <begin position="198"/>
        <end position="250"/>
    </location>
</feature>
<dbReference type="SUPFAM" id="SSF81606">
    <property type="entry name" value="PP2C-like"/>
    <property type="match status" value="1"/>
</dbReference>
<dbReference type="InterPro" id="IPR052016">
    <property type="entry name" value="Bact_Sigma-Reg"/>
</dbReference>
<protein>
    <submittedName>
        <fullName evidence="5">PAS domain S-box protein</fullName>
    </submittedName>
</protein>
<feature type="domain" description="PAS" evidence="3">
    <location>
        <begin position="251"/>
        <end position="322"/>
    </location>
</feature>
<dbReference type="PANTHER" id="PTHR43156">
    <property type="entry name" value="STAGE II SPORULATION PROTEIN E-RELATED"/>
    <property type="match status" value="1"/>
</dbReference>
<gene>
    <name evidence="5" type="ORF">EKO24_018190</name>
</gene>
<dbReference type="SUPFAM" id="SSF55785">
    <property type="entry name" value="PYP-like sensor domain (PAS domain)"/>
    <property type="match status" value="4"/>
</dbReference>
<keyword evidence="1" id="KW-0378">Hydrolase</keyword>
<feature type="coiled-coil region" evidence="2">
    <location>
        <begin position="491"/>
        <end position="518"/>
    </location>
</feature>
<organism evidence="5 6">
    <name type="scientific">Candidatus Methylobacter oryzae</name>
    <dbReference type="NCBI Taxonomy" id="2497749"/>
    <lineage>
        <taxon>Bacteria</taxon>
        <taxon>Pseudomonadati</taxon>
        <taxon>Pseudomonadota</taxon>
        <taxon>Gammaproteobacteria</taxon>
        <taxon>Methylococcales</taxon>
        <taxon>Methylococcaceae</taxon>
        <taxon>Methylobacter</taxon>
    </lineage>
</organism>
<dbReference type="InterPro" id="IPR000700">
    <property type="entry name" value="PAS-assoc_C"/>
</dbReference>
<dbReference type="RefSeq" id="WP_127027415.1">
    <property type="nucleotide sequence ID" value="NZ_RYFG02000116.1"/>
</dbReference>
<feature type="domain" description="PAS" evidence="3">
    <location>
        <begin position="128"/>
        <end position="184"/>
    </location>
</feature>
<name>A0ABY3C625_9GAMM</name>
<sequence>MHQLLPCIIITELVYSSDTVPRIKKLSPAAATFLGYTEEELIGKPVDMIYSGGNDEALWRTTLAKVIDKKTSENFIAEVLSKTNNKIQALISLSVLSKQTPEITDIVLLIQDRRTLNRAAEVSNLESSEERFRQLAEMAGEWLWEQDSNGYYSYSSAAVTQILGYSPNEVLGKHYTEFLMPQDKADQRRYITSHRPFYALLSHYRHKDGRQILTESTGLPIINAMGEIIKWRGVDRDITARMHFQDALIESEKRTRLIIESSLSAIVIMNSYGIVTDWNHPAEKMFGWTKDEAIGQRLDQLIIPPAQRDAHRQGLQHFLRTGIGPLLNQLTEQIAIRRDGTEFPVELSVSPLKLGNTYIFSGFIHDITTRKRLEHRFRQAVESAPNAIVMVDKSGTIEMVNSQTEAFFGYSRAELIGQPVEILVPERFRGSHFGYRQAYLAAPVSRPMGVGRDLYGLRKDGTEFPVEIGLSLIDSKEETLILSTIVDITTRKATEAAIRQAQVNLAIAQSEIKIAQRIQASLSPSAPIETGHFEITGFCLPADRVGGDYFDYFYRNEDYLDIVIADVSGHSIGPALFMVETRSFIRTQASISATPSQTLKMLNNFLFEDLDRSEYFITLFYLQYNTTNHQLSFANAGHPPPLLLHTNQTECRQLDAEGLILGVHKDVFFEENTIQLSAGDLILLYTDGLTEAENANGEFFGLKRVHDILVQHAQQPPQAIIEELLRQLKQFCRAASFNDDITLMIFKRLL</sequence>
<dbReference type="InterPro" id="IPR001610">
    <property type="entry name" value="PAC"/>
</dbReference>
<dbReference type="Gene3D" id="3.60.40.10">
    <property type="entry name" value="PPM-type phosphatase domain"/>
    <property type="match status" value="1"/>
</dbReference>
<dbReference type="InterPro" id="IPR001932">
    <property type="entry name" value="PPM-type_phosphatase-like_dom"/>
</dbReference>
<comment type="caution">
    <text evidence="5">The sequence shown here is derived from an EMBL/GenBank/DDBJ whole genome shotgun (WGS) entry which is preliminary data.</text>
</comment>
<evidence type="ECO:0000256" key="1">
    <source>
        <dbReference type="ARBA" id="ARBA00022801"/>
    </source>
</evidence>
<dbReference type="SMART" id="SM00331">
    <property type="entry name" value="PP2C_SIG"/>
    <property type="match status" value="1"/>
</dbReference>
<reference evidence="5 6" key="1">
    <citation type="journal article" date="2019" name="Antonie Van Leeuwenhoek">
        <title>Description of 'Ca. Methylobacter oryzae' KRF1, a novel species from the environmentally important Methylobacter clade 2.</title>
        <authorList>
            <person name="Khatri K."/>
            <person name="Mohite J.A."/>
            <person name="Pandit P.S."/>
            <person name="Bahulikar R."/>
            <person name="Rahalkar M.C."/>
        </authorList>
    </citation>
    <scope>NUCLEOTIDE SEQUENCE [LARGE SCALE GENOMIC DNA]</scope>
    <source>
        <strain evidence="5 6">KRF1</strain>
    </source>
</reference>
<dbReference type="InterPro" id="IPR035965">
    <property type="entry name" value="PAS-like_dom_sf"/>
</dbReference>
<dbReference type="PROSITE" id="PS50112">
    <property type="entry name" value="PAS"/>
    <property type="match status" value="4"/>
</dbReference>
<dbReference type="InterPro" id="IPR036457">
    <property type="entry name" value="PPM-type-like_dom_sf"/>
</dbReference>
<evidence type="ECO:0000256" key="2">
    <source>
        <dbReference type="SAM" id="Coils"/>
    </source>
</evidence>
<dbReference type="InterPro" id="IPR000014">
    <property type="entry name" value="PAS"/>
</dbReference>
<dbReference type="EMBL" id="RYFG02000116">
    <property type="protein sequence ID" value="TRW90727.1"/>
    <property type="molecule type" value="Genomic_DNA"/>
</dbReference>
<evidence type="ECO:0000313" key="6">
    <source>
        <dbReference type="Proteomes" id="UP000733744"/>
    </source>
</evidence>
<evidence type="ECO:0000259" key="4">
    <source>
        <dbReference type="PROSITE" id="PS50113"/>
    </source>
</evidence>
<dbReference type="Pfam" id="PF13426">
    <property type="entry name" value="PAS_9"/>
    <property type="match status" value="4"/>
</dbReference>
<dbReference type="NCBIfam" id="TIGR00229">
    <property type="entry name" value="sensory_box"/>
    <property type="match status" value="3"/>
</dbReference>
<feature type="domain" description="PAS" evidence="3">
    <location>
        <begin position="1"/>
        <end position="70"/>
    </location>
</feature>
<evidence type="ECO:0000259" key="3">
    <source>
        <dbReference type="PROSITE" id="PS50112"/>
    </source>
</evidence>
<keyword evidence="6" id="KW-1185">Reference proteome</keyword>
<dbReference type="Proteomes" id="UP000733744">
    <property type="component" value="Unassembled WGS sequence"/>
</dbReference>
<dbReference type="Pfam" id="PF07228">
    <property type="entry name" value="SpoIIE"/>
    <property type="match status" value="1"/>
</dbReference>
<keyword evidence="2" id="KW-0175">Coiled coil</keyword>
<dbReference type="PANTHER" id="PTHR43156:SF2">
    <property type="entry name" value="STAGE II SPORULATION PROTEIN E"/>
    <property type="match status" value="1"/>
</dbReference>
<feature type="domain" description="PAC" evidence="4">
    <location>
        <begin position="329"/>
        <end position="379"/>
    </location>
</feature>
<accession>A0ABY3C625</accession>